<keyword evidence="3" id="KW-1185">Reference proteome</keyword>
<gene>
    <name evidence="2" type="ORF">J6595_19650</name>
</gene>
<protein>
    <submittedName>
        <fullName evidence="2">Uncharacterized protein</fullName>
    </submittedName>
</protein>
<accession>A0ABS4BM48</accession>
<organism evidence="2 3">
    <name type="scientific">Jiella mangrovi</name>
    <dbReference type="NCBI Taxonomy" id="2821407"/>
    <lineage>
        <taxon>Bacteria</taxon>
        <taxon>Pseudomonadati</taxon>
        <taxon>Pseudomonadota</taxon>
        <taxon>Alphaproteobacteria</taxon>
        <taxon>Hyphomicrobiales</taxon>
        <taxon>Aurantimonadaceae</taxon>
        <taxon>Jiella</taxon>
    </lineage>
</organism>
<dbReference type="RefSeq" id="WP_209596922.1">
    <property type="nucleotide sequence ID" value="NZ_JAGJCF010000020.1"/>
</dbReference>
<dbReference type="Proteomes" id="UP000678276">
    <property type="component" value="Unassembled WGS sequence"/>
</dbReference>
<feature type="transmembrane region" description="Helical" evidence="1">
    <location>
        <begin position="12"/>
        <end position="30"/>
    </location>
</feature>
<keyword evidence="1" id="KW-0472">Membrane</keyword>
<feature type="transmembrane region" description="Helical" evidence="1">
    <location>
        <begin position="42"/>
        <end position="64"/>
    </location>
</feature>
<reference evidence="2 3" key="1">
    <citation type="submission" date="2021-04" db="EMBL/GenBank/DDBJ databases">
        <title>Whole genome sequence of Jiella sp. KSK16Y-1.</title>
        <authorList>
            <person name="Tuo L."/>
        </authorList>
    </citation>
    <scope>NUCLEOTIDE SEQUENCE [LARGE SCALE GENOMIC DNA]</scope>
    <source>
        <strain evidence="2 3">KSK16Y-1</strain>
    </source>
</reference>
<proteinExistence type="predicted"/>
<comment type="caution">
    <text evidence="2">The sequence shown here is derived from an EMBL/GenBank/DDBJ whole genome shotgun (WGS) entry which is preliminary data.</text>
</comment>
<dbReference type="EMBL" id="JAGJCF010000020">
    <property type="protein sequence ID" value="MBP0617801.1"/>
    <property type="molecule type" value="Genomic_DNA"/>
</dbReference>
<name>A0ABS4BM48_9HYPH</name>
<keyword evidence="1" id="KW-1133">Transmembrane helix</keyword>
<evidence type="ECO:0000313" key="2">
    <source>
        <dbReference type="EMBL" id="MBP0617801.1"/>
    </source>
</evidence>
<evidence type="ECO:0000256" key="1">
    <source>
        <dbReference type="SAM" id="Phobius"/>
    </source>
</evidence>
<keyword evidence="1" id="KW-0812">Transmembrane</keyword>
<evidence type="ECO:0000313" key="3">
    <source>
        <dbReference type="Proteomes" id="UP000678276"/>
    </source>
</evidence>
<sequence length="68" mass="7547">MSNEQILLLSRLFRNAGIVLLIAGLVFAPFRAVTVFGTEPLSWLMTMLVILGGFCFCAAAFWIIGRLR</sequence>